<dbReference type="AlphaFoldDB" id="A0A0C2MRA4"/>
<dbReference type="Proteomes" id="UP000031668">
    <property type="component" value="Unassembled WGS sequence"/>
</dbReference>
<evidence type="ECO:0000313" key="2">
    <source>
        <dbReference type="Proteomes" id="UP000031668"/>
    </source>
</evidence>
<evidence type="ECO:0000313" key="1">
    <source>
        <dbReference type="EMBL" id="KII66820.1"/>
    </source>
</evidence>
<reference evidence="1 2" key="1">
    <citation type="journal article" date="2014" name="Genome Biol. Evol.">
        <title>The genome of the myxosporean Thelohanellus kitauei shows adaptations to nutrient acquisition within its fish host.</title>
        <authorList>
            <person name="Yang Y."/>
            <person name="Xiong J."/>
            <person name="Zhou Z."/>
            <person name="Huo F."/>
            <person name="Miao W."/>
            <person name="Ran C."/>
            <person name="Liu Y."/>
            <person name="Zhang J."/>
            <person name="Feng J."/>
            <person name="Wang M."/>
            <person name="Wang M."/>
            <person name="Wang L."/>
            <person name="Yao B."/>
        </authorList>
    </citation>
    <scope>NUCLEOTIDE SEQUENCE [LARGE SCALE GENOMIC DNA]</scope>
    <source>
        <strain evidence="1">Wuqing</strain>
    </source>
</reference>
<sequence length="182" mass="20024">MSCSLGRVDPHPVDRSVPSSAQISENILWMFASVNFNEGSNPTHQDTIVSAVSFGKWCATSLLLNKNFQFALTKQQYQPNNFHTSFCAIDPHYPLSRSGAACQPLATKERVSTYSCPISVTLSQVNHNKPLDSSAYHPIQKRNNLYSGDTFVAHPKPSTRGNAKLADESSVDHQCILEVDNG</sequence>
<dbReference type="EMBL" id="JWZT01003431">
    <property type="protein sequence ID" value="KII66820.1"/>
    <property type="molecule type" value="Genomic_DNA"/>
</dbReference>
<comment type="caution">
    <text evidence="1">The sequence shown here is derived from an EMBL/GenBank/DDBJ whole genome shotgun (WGS) entry which is preliminary data.</text>
</comment>
<name>A0A0C2MRA4_THEKT</name>
<accession>A0A0C2MRA4</accession>
<proteinExistence type="predicted"/>
<protein>
    <submittedName>
        <fullName evidence="1">Uncharacterized protein</fullName>
    </submittedName>
</protein>
<keyword evidence="2" id="KW-1185">Reference proteome</keyword>
<gene>
    <name evidence="1" type="ORF">RF11_02419</name>
</gene>
<organism evidence="1 2">
    <name type="scientific">Thelohanellus kitauei</name>
    <name type="common">Myxosporean</name>
    <dbReference type="NCBI Taxonomy" id="669202"/>
    <lineage>
        <taxon>Eukaryota</taxon>
        <taxon>Metazoa</taxon>
        <taxon>Cnidaria</taxon>
        <taxon>Myxozoa</taxon>
        <taxon>Myxosporea</taxon>
        <taxon>Bivalvulida</taxon>
        <taxon>Platysporina</taxon>
        <taxon>Myxobolidae</taxon>
        <taxon>Thelohanellus</taxon>
    </lineage>
</organism>